<dbReference type="Proteomes" id="UP000663464">
    <property type="component" value="Chromosome"/>
</dbReference>
<dbReference type="EMBL" id="CP069280">
    <property type="protein sequence ID" value="QRI54782.1"/>
    <property type="molecule type" value="Genomic_DNA"/>
</dbReference>
<protein>
    <submittedName>
        <fullName evidence="1">Spore coat associated protein CotJA</fullName>
    </submittedName>
</protein>
<reference evidence="1 4" key="2">
    <citation type="submission" date="2019-02" db="EMBL/GenBank/DDBJ databases">
        <title>Genome sequencing of Clostridium botulinum clinical isolates.</title>
        <authorList>
            <person name="Brunt J."/>
            <person name="Van Vliet A.H.M."/>
            <person name="Stringer S.C."/>
            <person name="Grant K.A."/>
            <person name="Carter A.C."/>
            <person name="Peck M.W."/>
        </authorList>
    </citation>
    <scope>NUCLEOTIDE SEQUENCE [LARGE SCALE GENOMIC DNA]</scope>
    <source>
        <strain evidence="1 4">H142660711</strain>
    </source>
</reference>
<dbReference type="RefSeq" id="WP_003355965.1">
    <property type="nucleotide sequence ID" value="NZ_AP025140.1"/>
</dbReference>
<dbReference type="EMBL" id="SWOY01000001">
    <property type="protein sequence ID" value="NFG15647.1"/>
    <property type="molecule type" value="Genomic_DNA"/>
</dbReference>
<sequence>MKYGKDFWGSMEECELARSFICPQKFKRIYKVDKALQRGTLFPDLYRPYKSRY</sequence>
<dbReference type="EMBL" id="SGKC01000058">
    <property type="protein sequence ID" value="NEZ93893.1"/>
    <property type="molecule type" value="Genomic_DNA"/>
</dbReference>
<evidence type="ECO:0000313" key="2">
    <source>
        <dbReference type="EMBL" id="NFG15647.1"/>
    </source>
</evidence>
<dbReference type="Proteomes" id="UP000473887">
    <property type="component" value="Unassembled WGS sequence"/>
</dbReference>
<dbReference type="InterPro" id="IPR020256">
    <property type="entry name" value="Spore_coat_CotJA"/>
</dbReference>
<reference evidence="3" key="4">
    <citation type="submission" date="2021-02" db="EMBL/GenBank/DDBJ databases">
        <authorList>
            <person name="Dover N."/>
            <person name="Barash J.R."/>
            <person name="Bell J.M."/>
            <person name="Sylvester M.D."/>
            <person name="Arnon S."/>
        </authorList>
    </citation>
    <scope>NUCLEOTIDE SEQUENCE</scope>
    <source>
        <strain evidence="3">IBCA10-7060</strain>
    </source>
</reference>
<accession>A0A0A2HBQ6</accession>
<evidence type="ECO:0000313" key="1">
    <source>
        <dbReference type="EMBL" id="NEZ93893.1"/>
    </source>
</evidence>
<organism evidence="1 4">
    <name type="scientific">Clostridium botulinum</name>
    <dbReference type="NCBI Taxonomy" id="1491"/>
    <lineage>
        <taxon>Bacteria</taxon>
        <taxon>Bacillati</taxon>
        <taxon>Bacillota</taxon>
        <taxon>Clostridia</taxon>
        <taxon>Eubacteriales</taxon>
        <taxon>Clostridiaceae</taxon>
        <taxon>Clostridium</taxon>
    </lineage>
</organism>
<evidence type="ECO:0000313" key="4">
    <source>
        <dbReference type="Proteomes" id="UP000473887"/>
    </source>
</evidence>
<evidence type="ECO:0000313" key="3">
    <source>
        <dbReference type="EMBL" id="QRI54782.1"/>
    </source>
</evidence>
<name>A0A0A2HBQ6_CLOBO</name>
<evidence type="ECO:0000313" key="5">
    <source>
        <dbReference type="Proteomes" id="UP000478995"/>
    </source>
</evidence>
<dbReference type="AlphaFoldDB" id="A0A0A2HBQ6"/>
<evidence type="ECO:0000313" key="6">
    <source>
        <dbReference type="Proteomes" id="UP000663464"/>
    </source>
</evidence>
<dbReference type="Pfam" id="PF11007">
    <property type="entry name" value="CotJA"/>
    <property type="match status" value="1"/>
</dbReference>
<proteinExistence type="predicted"/>
<reference evidence="2 5" key="3">
    <citation type="submission" date="2019-04" db="EMBL/GenBank/DDBJ databases">
        <title>Genome sequencing of Clostridium botulinum Groups I-IV and Clostridium butyricum.</title>
        <authorList>
            <person name="Brunt J."/>
            <person name="Van Vliet A.H.M."/>
            <person name="Stringer S.C."/>
            <person name="Carter A.T."/>
            <person name="Peck M.W."/>
        </authorList>
    </citation>
    <scope>NUCLEOTIDE SEQUENCE [LARGE SCALE GENOMIC DNA]</scope>
    <source>
        <strain evidence="2 5">IFR 18/037</strain>
    </source>
</reference>
<dbReference type="Proteomes" id="UP000478995">
    <property type="component" value="Unassembled WGS sequence"/>
</dbReference>
<gene>
    <name evidence="1" type="ORF">EXM69_18570</name>
    <name evidence="2" type="ORF">FC794_02305</name>
    <name evidence="3" type="ORF">JQS73_06690</name>
</gene>
<reference evidence="3 6" key="1">
    <citation type="journal article" date="2014" name="J. Infect. Dis.">
        <title>Molecular characterization of a novel botulinum neurotoxin type H gene.</title>
        <authorList>
            <person name="Dover N."/>
            <person name="Barash J.R."/>
            <person name="Hill K.K."/>
            <person name="Xie G."/>
            <person name="Arnon S.S."/>
        </authorList>
    </citation>
    <scope>NUCLEOTIDE SEQUENCE [LARGE SCALE GENOMIC DNA]</scope>
    <source>
        <strain evidence="3 6">IBCA10-7060</strain>
    </source>
</reference>